<organism evidence="3 4">
    <name type="scientific">Saccharolobus caldissimus</name>
    <dbReference type="NCBI Taxonomy" id="1702097"/>
    <lineage>
        <taxon>Archaea</taxon>
        <taxon>Thermoproteota</taxon>
        <taxon>Thermoprotei</taxon>
        <taxon>Sulfolobales</taxon>
        <taxon>Sulfolobaceae</taxon>
        <taxon>Saccharolobus</taxon>
    </lineage>
</organism>
<feature type="domain" description="DUF4143" evidence="2">
    <location>
        <begin position="231"/>
        <end position="369"/>
    </location>
</feature>
<dbReference type="InterPro" id="IPR041682">
    <property type="entry name" value="AAA_14"/>
</dbReference>
<dbReference type="GeneID" id="68866258"/>
<protein>
    <submittedName>
        <fullName evidence="3">ATPase AAA</fullName>
    </submittedName>
</protein>
<dbReference type="PANTHER" id="PTHR33295">
    <property type="entry name" value="ATPASE"/>
    <property type="match status" value="1"/>
</dbReference>
<sequence>MNRELILKALIDWNFWYKNQFTGYPRDDYVKKVLSVISSWYVASILGVKRAGKSTILNQVAKKLIESGIDPFDIFIINFEDGRLTSVQNVEDLFKLYEIYLEIRRRKDTKPYVFLDEIQRVNGWEGFVRSLIDRKEAFVIVSGSTSDLINENVRKKLAGRHVIINVYPLSFKEFLDFKGLSLRNETDLIAKEPEIKAYFNEYLSYGGFPGIVNSNVKEQLLLSLYEDILTKDVIASCKIKEVDKLRILSLYYISNTGNRVKLRNISRQLQIPLRTVQRFTQCLIRAKLLYFVNPLSPNLSIMSRAERKVYVVDQGLANVIGYRLNSNFGSLLENLVFIELVRRYGEENIFYYRGKKGEVDFVIKERNSVREAYQVTYYLNEREYKGVKELLKWDIPTIFLTFDEEGEVKINGKSLKIMKVWKWLLSV</sequence>
<evidence type="ECO:0000313" key="3">
    <source>
        <dbReference type="EMBL" id="BDB98514.1"/>
    </source>
</evidence>
<dbReference type="AlphaFoldDB" id="A0AAQ4CRT3"/>
<proteinExistence type="predicted"/>
<evidence type="ECO:0000259" key="1">
    <source>
        <dbReference type="Pfam" id="PF13173"/>
    </source>
</evidence>
<dbReference type="Proteomes" id="UP001319921">
    <property type="component" value="Chromosome"/>
</dbReference>
<feature type="domain" description="AAA" evidence="1">
    <location>
        <begin position="42"/>
        <end position="175"/>
    </location>
</feature>
<dbReference type="EMBL" id="AP025226">
    <property type="protein sequence ID" value="BDB98514.1"/>
    <property type="molecule type" value="Genomic_DNA"/>
</dbReference>
<dbReference type="Pfam" id="PF13635">
    <property type="entry name" value="DUF4143"/>
    <property type="match status" value="1"/>
</dbReference>
<keyword evidence="4" id="KW-1185">Reference proteome</keyword>
<gene>
    <name evidence="3" type="ORF">SACC_15310</name>
</gene>
<dbReference type="RefSeq" id="WP_229572371.1">
    <property type="nucleotide sequence ID" value="NZ_AP025226.1"/>
</dbReference>
<dbReference type="Pfam" id="PF13173">
    <property type="entry name" value="AAA_14"/>
    <property type="match status" value="1"/>
</dbReference>
<dbReference type="KEGG" id="scas:SACC_15310"/>
<dbReference type="SUPFAM" id="SSF52540">
    <property type="entry name" value="P-loop containing nucleoside triphosphate hydrolases"/>
    <property type="match status" value="1"/>
</dbReference>
<dbReference type="InterPro" id="IPR025420">
    <property type="entry name" value="DUF4143"/>
</dbReference>
<reference evidence="3 4" key="1">
    <citation type="journal article" date="2022" name="Microbiol. Resour. Announc.">
        <title>Complete Genome Sequence of the Hyperthermophilic and Acidophilic Archaeon Saccharolobus caldissimus Strain HS-3T.</title>
        <authorList>
            <person name="Sakai H.D."/>
            <person name="Kurosawa N."/>
        </authorList>
    </citation>
    <scope>NUCLEOTIDE SEQUENCE [LARGE SCALE GENOMIC DNA]</scope>
    <source>
        <strain evidence="3 4">JCM32116</strain>
    </source>
</reference>
<dbReference type="PANTHER" id="PTHR33295:SF19">
    <property type="entry name" value="ARCHAEAL ATPASE"/>
    <property type="match status" value="1"/>
</dbReference>
<dbReference type="InterPro" id="IPR027417">
    <property type="entry name" value="P-loop_NTPase"/>
</dbReference>
<accession>A0AAQ4CRT3</accession>
<evidence type="ECO:0000313" key="4">
    <source>
        <dbReference type="Proteomes" id="UP001319921"/>
    </source>
</evidence>
<dbReference type="Gene3D" id="3.40.50.300">
    <property type="entry name" value="P-loop containing nucleotide triphosphate hydrolases"/>
    <property type="match status" value="1"/>
</dbReference>
<evidence type="ECO:0000259" key="2">
    <source>
        <dbReference type="Pfam" id="PF13635"/>
    </source>
</evidence>
<name>A0AAQ4CRT3_9CREN</name>